<dbReference type="PANTHER" id="PTHR45081">
    <property type="entry name" value="EF HAND FAMILY PROTEIN, PUTATIVE, EXPRESSED-RELATED"/>
    <property type="match status" value="1"/>
</dbReference>
<evidence type="ECO:0000313" key="3">
    <source>
        <dbReference type="EMBL" id="KAK3259495.1"/>
    </source>
</evidence>
<feature type="compositionally biased region" description="Polar residues" evidence="2">
    <location>
        <begin position="586"/>
        <end position="598"/>
    </location>
</feature>
<keyword evidence="1" id="KW-0802">TPR repeat</keyword>
<gene>
    <name evidence="3" type="ORF">CYMTET_31507</name>
</gene>
<comment type="caution">
    <text evidence="3">The sequence shown here is derived from an EMBL/GenBank/DDBJ whole genome shotgun (WGS) entry which is preliminary data.</text>
</comment>
<dbReference type="AlphaFoldDB" id="A0AAE0FGT9"/>
<protein>
    <submittedName>
        <fullName evidence="3">Uncharacterized protein</fullName>
    </submittedName>
</protein>
<organism evidence="3 4">
    <name type="scientific">Cymbomonas tetramitiformis</name>
    <dbReference type="NCBI Taxonomy" id="36881"/>
    <lineage>
        <taxon>Eukaryota</taxon>
        <taxon>Viridiplantae</taxon>
        <taxon>Chlorophyta</taxon>
        <taxon>Pyramimonadophyceae</taxon>
        <taxon>Pyramimonadales</taxon>
        <taxon>Pyramimonadaceae</taxon>
        <taxon>Cymbomonas</taxon>
    </lineage>
</organism>
<dbReference type="Pfam" id="PF13174">
    <property type="entry name" value="TPR_6"/>
    <property type="match status" value="1"/>
</dbReference>
<dbReference type="GO" id="GO:0005886">
    <property type="term" value="C:plasma membrane"/>
    <property type="evidence" value="ECO:0007669"/>
    <property type="project" value="TreeGrafter"/>
</dbReference>
<dbReference type="InterPro" id="IPR019734">
    <property type="entry name" value="TPR_rpt"/>
</dbReference>
<evidence type="ECO:0000256" key="2">
    <source>
        <dbReference type="SAM" id="MobiDB-lite"/>
    </source>
</evidence>
<feature type="region of interest" description="Disordered" evidence="2">
    <location>
        <begin position="488"/>
        <end position="515"/>
    </location>
</feature>
<dbReference type="EMBL" id="LGRX02018692">
    <property type="protein sequence ID" value="KAK3259495.1"/>
    <property type="molecule type" value="Genomic_DNA"/>
</dbReference>
<dbReference type="Gene3D" id="1.25.40.10">
    <property type="entry name" value="Tetratricopeptide repeat domain"/>
    <property type="match status" value="2"/>
</dbReference>
<evidence type="ECO:0000256" key="1">
    <source>
        <dbReference type="PROSITE-ProRule" id="PRU00339"/>
    </source>
</evidence>
<feature type="region of interest" description="Disordered" evidence="2">
    <location>
        <begin position="577"/>
        <end position="618"/>
    </location>
</feature>
<feature type="repeat" description="TPR" evidence="1">
    <location>
        <begin position="212"/>
        <end position="245"/>
    </location>
</feature>
<proteinExistence type="predicted"/>
<accession>A0AAE0FGT9</accession>
<sequence length="655" mass="70676">MGAFEEPGNRNVTADDAVETADEDIYEVPIEEDAHESVYRDMNRIKAETSTSDSGFDVPHAAGLVSKLRAQLEILEHNPKSNCLRVDEYNQGAQRGRTFQESSALLVVLGKIVASEGKHEGRDTDAAKFYAFAAALFSDLDISYRLGNSYYRMGNYTKAVDAFQTGLAGAAPVGCAGSTLPKCSSEKLPSSGPASRKLQRVSSVGNEPPLIARTWVNLGVAYEAQMQLPEATNAYKEALVLFPAYPAALKLHGGALLAQGRFQEAEQALAQATEMRVDFAEAWADLGTSRRWMGDHRGALTALTKAASLQGDMVVAQWNLVQALRDCAEYELAIKTCQHVLELQPTMWAAHIQLALCRVGLGQPPADVLQELQAAAALAPNSSSGVTSAIQQLVQEAEESLVQTAGVDFSLSPAPRAIGLRRAVPGWKQISAGWTSAGRQQSLATAAGGHNPARKPPLGPLVRPALTLLQDIWINRRPRSAIRRKMSALQRAVMPRRPRSAVGSPSSATKGERQLAPQLLRRNTADTVAQVSPGPLMVMAQRARAQSEAAALRTSHVTTAGLHKGVVSDTEQKVAIESTPEKHRTSQAGLSDKQTPASDSKDDRHPRNTDRAGRFHDRAGTWKVNRDVVSLVLPANDGKIPMSGCDFSPTWKDHF</sequence>
<dbReference type="SMART" id="SM00028">
    <property type="entry name" value="TPR"/>
    <property type="match status" value="5"/>
</dbReference>
<dbReference type="PROSITE" id="PS50005">
    <property type="entry name" value="TPR"/>
    <property type="match status" value="1"/>
</dbReference>
<dbReference type="Pfam" id="PF14559">
    <property type="entry name" value="TPR_19"/>
    <property type="match status" value="1"/>
</dbReference>
<evidence type="ECO:0000313" key="4">
    <source>
        <dbReference type="Proteomes" id="UP001190700"/>
    </source>
</evidence>
<feature type="compositionally biased region" description="Basic and acidic residues" evidence="2">
    <location>
        <begin position="599"/>
        <end position="618"/>
    </location>
</feature>
<dbReference type="SUPFAM" id="SSF48452">
    <property type="entry name" value="TPR-like"/>
    <property type="match status" value="1"/>
</dbReference>
<reference evidence="3 4" key="1">
    <citation type="journal article" date="2015" name="Genome Biol. Evol.">
        <title>Comparative Genomics of a Bacterivorous Green Alga Reveals Evolutionary Causalities and Consequences of Phago-Mixotrophic Mode of Nutrition.</title>
        <authorList>
            <person name="Burns J.A."/>
            <person name="Paasch A."/>
            <person name="Narechania A."/>
            <person name="Kim E."/>
        </authorList>
    </citation>
    <scope>NUCLEOTIDE SEQUENCE [LARGE SCALE GENOMIC DNA]</scope>
    <source>
        <strain evidence="3 4">PLY_AMNH</strain>
    </source>
</reference>
<dbReference type="Proteomes" id="UP001190700">
    <property type="component" value="Unassembled WGS sequence"/>
</dbReference>
<name>A0AAE0FGT9_9CHLO</name>
<keyword evidence="4" id="KW-1185">Reference proteome</keyword>
<dbReference type="PANTHER" id="PTHR45081:SF1">
    <property type="entry name" value="EF HAND FAMILY PROTEIN, PUTATIVE, EXPRESSED-RELATED"/>
    <property type="match status" value="1"/>
</dbReference>
<dbReference type="InterPro" id="IPR011990">
    <property type="entry name" value="TPR-like_helical_dom_sf"/>
</dbReference>